<accession>A0A1G9BHD2</accession>
<protein>
    <submittedName>
        <fullName evidence="1">Uncharacterized protein</fullName>
    </submittedName>
</protein>
<dbReference type="AlphaFoldDB" id="A0A1G9BHD2"/>
<evidence type="ECO:0000313" key="1">
    <source>
        <dbReference type="EMBL" id="SDK38837.1"/>
    </source>
</evidence>
<gene>
    <name evidence="1" type="ORF">SAMN05660472_01173</name>
</gene>
<proteinExistence type="predicted"/>
<evidence type="ECO:0000313" key="2">
    <source>
        <dbReference type="Proteomes" id="UP000198718"/>
    </source>
</evidence>
<dbReference type="Proteomes" id="UP000198718">
    <property type="component" value="Unassembled WGS sequence"/>
</dbReference>
<sequence length="72" mass="8023">MTAEGIDSLLHETSDDVIVGWAPLAWNLLKYKKSSDIQIVTVSIMIGDGVKNYEHFGEVHLELIGHKIFKNG</sequence>
<keyword evidence="2" id="KW-1185">Reference proteome</keyword>
<reference evidence="1 2" key="1">
    <citation type="submission" date="2016-10" db="EMBL/GenBank/DDBJ databases">
        <authorList>
            <person name="de Groot N.N."/>
        </authorList>
    </citation>
    <scope>NUCLEOTIDE SEQUENCE [LARGE SCALE GENOMIC DNA]</scope>
    <source>
        <strain evidence="1 2">DSM 18346</strain>
    </source>
</reference>
<dbReference type="EMBL" id="FNFP01000002">
    <property type="protein sequence ID" value="SDK38837.1"/>
    <property type="molecule type" value="Genomic_DNA"/>
</dbReference>
<name>A0A1G9BHD2_9FIRM</name>
<organism evidence="1 2">
    <name type="scientific">Natronincola ferrireducens</name>
    <dbReference type="NCBI Taxonomy" id="393762"/>
    <lineage>
        <taxon>Bacteria</taxon>
        <taxon>Bacillati</taxon>
        <taxon>Bacillota</taxon>
        <taxon>Clostridia</taxon>
        <taxon>Peptostreptococcales</taxon>
        <taxon>Natronincolaceae</taxon>
        <taxon>Natronincola</taxon>
    </lineage>
</organism>